<feature type="region of interest" description="Disordered" evidence="3">
    <location>
        <begin position="427"/>
        <end position="465"/>
    </location>
</feature>
<accession>A0A9Q0FHB0</accession>
<keyword evidence="2" id="KW-0539">Nucleus</keyword>
<sequence>MASSDDEEVDDVPESVSEYYLVDDKDELISFSALPVHWGRRDEATTSAGGSQNQQVAFLIGKADNGLRKVYKQVTAWKFDLLNAAKTEIHVLPRSSRASSPSSSSWIKLLKARKSYEGITRTISITLHCLHYARRNPKTSATSLWDHLSRVFRSFRARPSQEDLLNHVEFITEAVKRDPSLSNCQLLLTFLEEQAQRRMLSDEVRRFSLDDLLLEFASGDPAKLQYIDRIKQKFTSIGHTPNHPAYPHMIAHAIETLDEAAGSTKDSISEFIVANYDVLPVFHRRKLVEQLEKLVKNERIRLSGDRYMLLDDEIPLAKLVKRQMLLHQGGSGSEVRNLDMEADDDLPEIPPGFTNPSHLQDGQIRDSMEDMLGVAGETGEIGDQIQHPESEGKNGLIQPRVQQSFGGEQNEEMCMRDIVPAGEQDQIQGKAAVTEEEGFRPSKEMDDERRREEVQGTRNETDALREPSTIEVVCPLRHPQWEQMHREDNEAAKEQRHMEQQTFEVNHGHLEVEFQVSLERYELEYHDCVKKADMQCNLQVEEADMQCNLQVEEHSISEQMQGGEMEKVEDQIEHPESEEKNGLTQPQVEQCLFGEEHSQTEEMHIRDTGVAVEQTHTKGQVFVTEEEAFSMARPVKETDDERRAEEVQGGKKGIDASTQQGTTEDVGSGREEMEVGFPSEATEKVLEIEHPGSDGKKCETEQSAEGQSQILRTASVTEEVSSMVRPVMETDDERRAEEVQGGKKKIDEIEVPSTQQGTTEDVGGGREEMEVRFPSEATEKVLEIEHPGSDGKKCETQRSGKERSQVLRTASVTEEVAFSMVKLDNGMDDGRCPELVQGGSKEFDATEEASPRQGSIEGAEGGREETEVIEEQSHQTGAETEPDSQCNLLVEEHSQSEQMQGVETREADKTNDLMFSQSEQTQGRETGDADKTNDLSKMAAILAKATQQYEAMSLIPSPSRTSHQLDHARSSPTKFLVMEKLVGLLGTTRGLAQGLMEVINFFTDNEVANHNGQNQEAPHVTEVGCQIRSETCLHPQEAHTPLQQHVDKAKPPESGFTKEQGPEISVAGVSNAKDQNHMMEEIPRVSDCMLPLKRDRGRPQKDGDALVNLSEAHCPKRQRYKGLEISVAAEVSTDKRKNPVVGEVPQVLGSSSELPLKRRQGRPRKDANAHALSQPHQSWLGTVAAMSHDQEQNPRREETPPVFGSSSELPLKRVRGRPRKDANADALSQPHQPWQGMVAEVSNDKEQNPRRGEAVRGRPRKDAHADALSQQHQPWQGTVAEVSNDKQQNPVMEEMLQVIGSNCNLPLKRKRGRPRKDVDGNVLPQPKKQQPKISAAEVSNDKDQHPVFGEVAQVPSSEHKVHTKRGPGRPRKVVAALPQSHQPSKGSKSTIQSGARTERFTRSETAEQGSAPARVTRSKAALSTKENTF</sequence>
<dbReference type="InterPro" id="IPR017956">
    <property type="entry name" value="AT_hook_DNA-bd_motif"/>
</dbReference>
<dbReference type="GO" id="GO:0003677">
    <property type="term" value="F:DNA binding"/>
    <property type="evidence" value="ECO:0007669"/>
    <property type="project" value="InterPro"/>
</dbReference>
<feature type="domain" description="H15" evidence="4">
    <location>
        <begin position="242"/>
        <end position="311"/>
    </location>
</feature>
<keyword evidence="6" id="KW-1185">Reference proteome</keyword>
<dbReference type="Proteomes" id="UP001141552">
    <property type="component" value="Unassembled WGS sequence"/>
</dbReference>
<evidence type="ECO:0000256" key="1">
    <source>
        <dbReference type="ARBA" id="ARBA00004123"/>
    </source>
</evidence>
<dbReference type="GO" id="GO:0006334">
    <property type="term" value="P:nucleosome assembly"/>
    <property type="evidence" value="ECO:0007669"/>
    <property type="project" value="InterPro"/>
</dbReference>
<feature type="compositionally biased region" description="Basic and acidic residues" evidence="3">
    <location>
        <begin position="1396"/>
        <end position="1405"/>
    </location>
</feature>
<protein>
    <recommendedName>
        <fullName evidence="4">H15 domain-containing protein</fullName>
    </recommendedName>
</protein>
<feature type="compositionally biased region" description="Basic and acidic residues" evidence="3">
    <location>
        <begin position="1188"/>
        <end position="1199"/>
    </location>
</feature>
<evidence type="ECO:0000313" key="5">
    <source>
        <dbReference type="EMBL" id="KAJ4831469.1"/>
    </source>
</evidence>
<feature type="region of interest" description="Disordered" evidence="3">
    <location>
        <begin position="625"/>
        <end position="681"/>
    </location>
</feature>
<dbReference type="OrthoDB" id="1110759at2759"/>
<reference evidence="5" key="1">
    <citation type="submission" date="2022-02" db="EMBL/GenBank/DDBJ databases">
        <authorList>
            <person name="Henning P.M."/>
            <person name="McCubbin A.G."/>
            <person name="Shore J.S."/>
        </authorList>
    </citation>
    <scope>NUCLEOTIDE SEQUENCE</scope>
    <source>
        <strain evidence="5">F60SS</strain>
        <tissue evidence="5">Leaves</tissue>
    </source>
</reference>
<comment type="caution">
    <text evidence="5">The sequence shown here is derived from an EMBL/GenBank/DDBJ whole genome shotgun (WGS) entry which is preliminary data.</text>
</comment>
<feature type="region of interest" description="Disordered" evidence="3">
    <location>
        <begin position="725"/>
        <end position="806"/>
    </location>
</feature>
<dbReference type="EMBL" id="JAKUCV010005353">
    <property type="protein sequence ID" value="KAJ4831469.1"/>
    <property type="molecule type" value="Genomic_DNA"/>
</dbReference>
<feature type="compositionally biased region" description="Polar residues" evidence="3">
    <location>
        <begin position="1379"/>
        <end position="1395"/>
    </location>
</feature>
<dbReference type="GO" id="GO:0000786">
    <property type="term" value="C:nucleosome"/>
    <property type="evidence" value="ECO:0007669"/>
    <property type="project" value="InterPro"/>
</dbReference>
<dbReference type="InterPro" id="IPR005818">
    <property type="entry name" value="Histone_H1/H5_H15"/>
</dbReference>
<evidence type="ECO:0000256" key="2">
    <source>
        <dbReference type="ARBA" id="ARBA00023242"/>
    </source>
</evidence>
<dbReference type="Pfam" id="PF12047">
    <property type="entry name" value="DNMT1-RFD"/>
    <property type="match status" value="1"/>
</dbReference>
<feature type="region of interest" description="Disordered" evidence="3">
    <location>
        <begin position="560"/>
        <end position="586"/>
    </location>
</feature>
<dbReference type="InterPro" id="IPR036388">
    <property type="entry name" value="WH-like_DNA-bd_sf"/>
</dbReference>
<feature type="compositionally biased region" description="Polar residues" evidence="3">
    <location>
        <begin position="874"/>
        <end position="884"/>
    </location>
</feature>
<dbReference type="PANTHER" id="PTHR46235:SF3">
    <property type="entry name" value="PHD FINGER-CONTAINING PROTEIN DDB_G0268158"/>
    <property type="match status" value="1"/>
</dbReference>
<dbReference type="InterPro" id="IPR022702">
    <property type="entry name" value="Cytosine_MeTrfase1_RFD"/>
</dbReference>
<feature type="compositionally biased region" description="Basic and acidic residues" evidence="3">
    <location>
        <begin position="634"/>
        <end position="654"/>
    </location>
</feature>
<feature type="region of interest" description="Disordered" evidence="3">
    <location>
        <begin position="1043"/>
        <end position="1077"/>
    </location>
</feature>
<dbReference type="PROSITE" id="PS51504">
    <property type="entry name" value="H15"/>
    <property type="match status" value="1"/>
</dbReference>
<feature type="region of interest" description="Disordered" evidence="3">
    <location>
        <begin position="1138"/>
        <end position="1278"/>
    </location>
</feature>
<feature type="compositionally biased region" description="Basic residues" evidence="3">
    <location>
        <begin position="1361"/>
        <end position="1372"/>
    </location>
</feature>
<dbReference type="PRINTS" id="PR00929">
    <property type="entry name" value="ATHOOK"/>
</dbReference>
<dbReference type="SMART" id="SM00384">
    <property type="entry name" value="AT_hook"/>
    <property type="match status" value="6"/>
</dbReference>
<dbReference type="PANTHER" id="PTHR46235">
    <property type="entry name" value="PHD FINGER-CONTAINING PROTEIN DDB_G0268158"/>
    <property type="match status" value="1"/>
</dbReference>
<evidence type="ECO:0000259" key="4">
    <source>
        <dbReference type="PROSITE" id="PS51504"/>
    </source>
</evidence>
<feature type="region of interest" description="Disordered" evidence="3">
    <location>
        <begin position="1304"/>
        <end position="1429"/>
    </location>
</feature>
<proteinExistence type="predicted"/>
<dbReference type="SUPFAM" id="SSF46785">
    <property type="entry name" value="Winged helix' DNA-binding domain"/>
    <property type="match status" value="1"/>
</dbReference>
<feature type="region of interest" description="Disordered" evidence="3">
    <location>
        <begin position="824"/>
        <end position="884"/>
    </location>
</feature>
<comment type="subcellular location">
    <subcellularLocation>
        <location evidence="1">Nucleus</location>
    </subcellularLocation>
</comment>
<feature type="compositionally biased region" description="Basic and acidic residues" evidence="3">
    <location>
        <begin position="763"/>
        <end position="805"/>
    </location>
</feature>
<evidence type="ECO:0000313" key="6">
    <source>
        <dbReference type="Proteomes" id="UP001141552"/>
    </source>
</evidence>
<dbReference type="Gene3D" id="1.10.10.10">
    <property type="entry name" value="Winged helix-like DNA-binding domain superfamily/Winged helix DNA-binding domain"/>
    <property type="match status" value="1"/>
</dbReference>
<feature type="compositionally biased region" description="Basic and acidic residues" evidence="3">
    <location>
        <begin position="732"/>
        <end position="748"/>
    </location>
</feature>
<organism evidence="5 6">
    <name type="scientific">Turnera subulata</name>
    <dbReference type="NCBI Taxonomy" id="218843"/>
    <lineage>
        <taxon>Eukaryota</taxon>
        <taxon>Viridiplantae</taxon>
        <taxon>Streptophyta</taxon>
        <taxon>Embryophyta</taxon>
        <taxon>Tracheophyta</taxon>
        <taxon>Spermatophyta</taxon>
        <taxon>Magnoliopsida</taxon>
        <taxon>eudicotyledons</taxon>
        <taxon>Gunneridae</taxon>
        <taxon>Pentapetalae</taxon>
        <taxon>rosids</taxon>
        <taxon>fabids</taxon>
        <taxon>Malpighiales</taxon>
        <taxon>Passifloraceae</taxon>
        <taxon>Turnera</taxon>
    </lineage>
</organism>
<feature type="compositionally biased region" description="Basic and acidic residues" evidence="3">
    <location>
        <begin position="437"/>
        <end position="465"/>
    </location>
</feature>
<evidence type="ECO:0000256" key="3">
    <source>
        <dbReference type="SAM" id="MobiDB-lite"/>
    </source>
</evidence>
<dbReference type="Pfam" id="PF00538">
    <property type="entry name" value="Linker_histone"/>
    <property type="match status" value="1"/>
</dbReference>
<feature type="compositionally biased region" description="Basic and acidic residues" evidence="3">
    <location>
        <begin position="1242"/>
        <end position="1265"/>
    </location>
</feature>
<name>A0A9Q0FHB0_9ROSI</name>
<dbReference type="InterPro" id="IPR036390">
    <property type="entry name" value="WH_DNA-bd_sf"/>
</dbReference>
<feature type="compositionally biased region" description="Polar residues" evidence="3">
    <location>
        <begin position="656"/>
        <end position="665"/>
    </location>
</feature>
<dbReference type="SMART" id="SM00526">
    <property type="entry name" value="H15"/>
    <property type="match status" value="1"/>
</dbReference>
<reference evidence="5" key="2">
    <citation type="journal article" date="2023" name="Plants (Basel)">
        <title>Annotation of the Turnera subulata (Passifloraceae) Draft Genome Reveals the S-Locus Evolved after the Divergence of Turneroideae from Passifloroideae in a Stepwise Manner.</title>
        <authorList>
            <person name="Henning P.M."/>
            <person name="Roalson E.H."/>
            <person name="Mir W."/>
            <person name="McCubbin A.G."/>
            <person name="Shore J.S."/>
        </authorList>
    </citation>
    <scope>NUCLEOTIDE SEQUENCE</scope>
    <source>
        <strain evidence="5">F60SS</strain>
    </source>
</reference>
<feature type="compositionally biased region" description="Basic and acidic residues" evidence="3">
    <location>
        <begin position="564"/>
        <end position="581"/>
    </location>
</feature>
<dbReference type="GO" id="GO:0005634">
    <property type="term" value="C:nucleus"/>
    <property type="evidence" value="ECO:0007669"/>
    <property type="project" value="UniProtKB-SubCell"/>
</dbReference>
<gene>
    <name evidence="5" type="ORF">Tsubulata_015220</name>
</gene>